<feature type="domain" description="PARP catalytic" evidence="9">
    <location>
        <begin position="1234"/>
        <end position="1427"/>
    </location>
</feature>
<dbReference type="Gene3D" id="3.90.228.10">
    <property type="match status" value="1"/>
</dbReference>
<name>W5N5S2_LEPOC</name>
<dbReference type="InterPro" id="IPR012317">
    <property type="entry name" value="Poly(ADP-ribose)pol_cat_dom"/>
</dbReference>
<dbReference type="GeneTree" id="ENSGT00940000154311"/>
<dbReference type="PANTHER" id="PTHR14453">
    <property type="entry name" value="PARP/ZINC FINGER CCCH TYPE DOMAIN CONTAINING PROTEIN"/>
    <property type="match status" value="1"/>
</dbReference>
<reference evidence="11" key="1">
    <citation type="submission" date="2011-12" db="EMBL/GenBank/DDBJ databases">
        <title>The Draft Genome of Lepisosteus oculatus.</title>
        <authorList>
            <consortium name="The Broad Institute Genome Assembly &amp; Analysis Group"/>
            <consortium name="Computational R&amp;D Group"/>
            <consortium name="and Sequencing Platform"/>
            <person name="Di Palma F."/>
            <person name="Alfoldi J."/>
            <person name="Johnson J."/>
            <person name="Berlin A."/>
            <person name="Gnerre S."/>
            <person name="Jaffe D."/>
            <person name="MacCallum I."/>
            <person name="Young S."/>
            <person name="Walker B.J."/>
            <person name="Lander E.S."/>
            <person name="Lindblad-Toh K."/>
        </authorList>
    </citation>
    <scope>NUCLEOTIDE SEQUENCE [LARGE SCALE GENOMIC DNA]</scope>
</reference>
<dbReference type="CDD" id="cd01439">
    <property type="entry name" value="TCCD_inducible_PARP_like"/>
    <property type="match status" value="1"/>
</dbReference>
<comment type="subcellular location">
    <subcellularLocation>
        <location evidence="1">Nucleus</location>
    </subcellularLocation>
</comment>
<keyword evidence="2 7" id="KW-0328">Glycosyltransferase</keyword>
<evidence type="ECO:0000256" key="7">
    <source>
        <dbReference type="RuleBase" id="RU362114"/>
    </source>
</evidence>
<evidence type="ECO:0000313" key="11">
    <source>
        <dbReference type="Proteomes" id="UP000018468"/>
    </source>
</evidence>
<dbReference type="GO" id="GO:0003714">
    <property type="term" value="F:transcription corepressor activity"/>
    <property type="evidence" value="ECO:0000318"/>
    <property type="project" value="GO_Central"/>
</dbReference>
<evidence type="ECO:0000256" key="4">
    <source>
        <dbReference type="ARBA" id="ARBA00023027"/>
    </source>
</evidence>
<dbReference type="HOGENOM" id="CLU_252700_0_0_1"/>
<dbReference type="GO" id="GO:0005737">
    <property type="term" value="C:cytoplasm"/>
    <property type="evidence" value="ECO:0000318"/>
    <property type="project" value="GO_Central"/>
</dbReference>
<dbReference type="EMBL" id="AHAT01024702">
    <property type="status" value="NOT_ANNOTATED_CDS"/>
    <property type="molecule type" value="Genomic_DNA"/>
</dbReference>
<proteinExistence type="inferred from homology"/>
<keyword evidence="11" id="KW-1185">Reference proteome</keyword>
<evidence type="ECO:0000256" key="2">
    <source>
        <dbReference type="ARBA" id="ARBA00022676"/>
    </source>
</evidence>
<keyword evidence="4 7" id="KW-0520">NAD</keyword>
<dbReference type="InterPro" id="IPR052056">
    <property type="entry name" value="Mono-ARTD/PARP"/>
</dbReference>
<evidence type="ECO:0000256" key="8">
    <source>
        <dbReference type="SAM" id="MobiDB-lite"/>
    </source>
</evidence>
<evidence type="ECO:0000259" key="9">
    <source>
        <dbReference type="PROSITE" id="PS51059"/>
    </source>
</evidence>
<organism evidence="10 11">
    <name type="scientific">Lepisosteus oculatus</name>
    <name type="common">Spotted gar</name>
    <dbReference type="NCBI Taxonomy" id="7918"/>
    <lineage>
        <taxon>Eukaryota</taxon>
        <taxon>Metazoa</taxon>
        <taxon>Chordata</taxon>
        <taxon>Craniata</taxon>
        <taxon>Vertebrata</taxon>
        <taxon>Euteleostomi</taxon>
        <taxon>Actinopterygii</taxon>
        <taxon>Neopterygii</taxon>
        <taxon>Holostei</taxon>
        <taxon>Semionotiformes</taxon>
        <taxon>Lepisosteidae</taxon>
        <taxon>Lepisosteus</taxon>
    </lineage>
</organism>
<protein>
    <recommendedName>
        <fullName evidence="7">Poly [ADP-ribose] polymerase</fullName>
        <shortName evidence="7">PARP</shortName>
        <ecNumber evidence="7">2.4.2.-</ecNumber>
    </recommendedName>
</protein>
<dbReference type="FunFam" id="3.90.228.10:FF:000008">
    <property type="entry name" value="Poly [ADP-ribose] polymerase"/>
    <property type="match status" value="1"/>
</dbReference>
<dbReference type="InterPro" id="IPR043472">
    <property type="entry name" value="Macro_dom-like"/>
</dbReference>
<dbReference type="SUPFAM" id="SSF52949">
    <property type="entry name" value="Macro domain-like"/>
    <property type="match status" value="1"/>
</dbReference>
<keyword evidence="3 7" id="KW-0808">Transferase</keyword>
<dbReference type="GO" id="GO:0005634">
    <property type="term" value="C:nucleus"/>
    <property type="evidence" value="ECO:0000318"/>
    <property type="project" value="GO_Central"/>
</dbReference>
<dbReference type="EC" id="2.4.2.-" evidence="7"/>
<dbReference type="PROSITE" id="PS51059">
    <property type="entry name" value="PARP_CATALYTIC"/>
    <property type="match status" value="1"/>
</dbReference>
<keyword evidence="5" id="KW-0539">Nucleus</keyword>
<dbReference type="InParanoid" id="W5N5S2"/>
<dbReference type="Proteomes" id="UP000018468">
    <property type="component" value="Linkage group LG2"/>
</dbReference>
<dbReference type="Ensembl" id="ENSLOCT00000016011.1">
    <property type="protein sequence ID" value="ENSLOCP00000015981.1"/>
    <property type="gene ID" value="ENSLOCG00000012978.1"/>
</dbReference>
<feature type="region of interest" description="Disordered" evidence="8">
    <location>
        <begin position="1079"/>
        <end position="1116"/>
    </location>
</feature>
<dbReference type="GO" id="GO:0010629">
    <property type="term" value="P:negative regulation of gene expression"/>
    <property type="evidence" value="ECO:0000318"/>
    <property type="project" value="GO_Central"/>
</dbReference>
<dbReference type="SUPFAM" id="SSF56399">
    <property type="entry name" value="ADP-ribosylation"/>
    <property type="match status" value="1"/>
</dbReference>
<evidence type="ECO:0000256" key="3">
    <source>
        <dbReference type="ARBA" id="ARBA00022679"/>
    </source>
</evidence>
<comment type="similarity">
    <text evidence="6">Belongs to the ARTD/PARP family.</text>
</comment>
<dbReference type="PANTHER" id="PTHR14453:SF107">
    <property type="entry name" value="POLY [ADP-RIBOSE] POLYMERASE"/>
    <property type="match status" value="1"/>
</dbReference>
<evidence type="ECO:0000313" key="10">
    <source>
        <dbReference type="Ensembl" id="ENSLOCP00000015981.1"/>
    </source>
</evidence>
<dbReference type="InterPro" id="IPR057046">
    <property type="entry name" value="PARP14_KH_4"/>
</dbReference>
<evidence type="ECO:0000256" key="6">
    <source>
        <dbReference type="ARBA" id="ARBA00024347"/>
    </source>
</evidence>
<sequence>MQVLEEPVTGQGMSEQRYLQQKTFLSQVIKTETMSTLSFYQKLFLQNLGPECPLDLNGEAVLLTDKEAEDSSSRGDTSAEEESLREQILEQELLILPRIPPFREWIAIKQLVLKQCNGRKVQIFKHELEDSEKKNVVVVVGFKEAVEKAKKMISEYLDFQDLTTELVPFGDVKEHLLRYFSGKPNTLKAQMRTMLEIGVEYKVLESGIEIKGTTTSVKRAKEVISRMLLREQRQSDVQTRIMKNAGIKIHEIFLTPQGLHIFFCFGQQVSLLCAEALIIQERDQSMLPGLYDTEEVVSKTAGVMLTSRRRVTDHGKLQRIITLYWRLNGSCSNNSCAVLLGSAITLALEYLQHQDIESVAMLCPLIGPQGEPAQAKILLAALEDFSRRCFLFPSSWLSVFLVSNEKEEAKELEKILESCWCPMPERKDKDYEFLDECWDGISSQIVCESLEETKTDVLVLPVSLSDATNSIKVSSLAPIQIKGMLEKLLASSSSLVTLLQKGNIVPVSCQTTCFDCKYFFLVANWEDPSGQAEGLRNLLHECLELCQNSFFTSLAFPVLDLRNRGVTISQSLLWLLEGLQQFHRVNKATWLHSLRLVLSPDCGEETMVMKATEGPEEIIGSFIFDDPLFIQYLQDFRDVFVEMFSYLLLSGIKLEIFQQSQQPCFLATPASSPELTFGPLARWRKAVMDSYSLLRRRYVVRKEDLSCWMNPLSSTPPLQVKGSNRVYEEGKVLVGPVEEVEKILKVVVVQEFLTNLCCPATQKAAMRAFRTLKEKETVELNCPEVSISASKDLKGKPLFVLQGPLEAVNTVREVFLYLFCQALLSIPIQENLSPYQCSFLKMVDLEVFSEEVLHSREICAKLDFQKNEIFLNGKSQEDCTQGFNVLKVLLQEVAIGISSSDQKATLDSKWKDFLRELSSRLNTSRRKVVFHIAQKQGCPATEVKLVGFRAEILAAKSSINDYLYLNAQITNMLEFTQPHLVEAGSQLPSIMEWQSLGAVQVDVQVQDGHLLQVIVSGRRVDVLEVLPLISQDLEAVVQRVLRITRPWATEYFRRLTGAEVLESLRQNQHCLIQVKDCSRPADVPNSESGASTRQDLQGEVSLQEGREEQEGIDDGSVEGVDIQVTGKLADAESALEAITRDFHSAHIRDIIIHLHAGKLSPEQLGTVKRQNSVTLRQYTDSISIKGLPNSVAQARIHLEELLEEIRLSEVRQSIYRNSLNLLEKGHSEVEAYSLPPYWDSMNGSTFLKVALRPDSKEYQVVRELFNETANAYTVTKIERIQNLFLRRAYELKWQHMKQKNGQDHVREKFLFHGTQKAACSSIEKSGFNRSHSGQNGTACGSGVYFAVEAQYSTNHAFSRPERDGSKCMLLARVLTGFYTSGRLHMKVPPLRSLHDSYDSLVDNLYNPTMFVIFHDDQAYPDYRIVFQ</sequence>
<accession>W5N5S2</accession>
<dbReference type="eggNOG" id="ENOG502S1F8">
    <property type="taxonomic scope" value="Eukaryota"/>
</dbReference>
<dbReference type="Pfam" id="PF00644">
    <property type="entry name" value="PARP"/>
    <property type="match status" value="1"/>
</dbReference>
<dbReference type="OrthoDB" id="8840931at2759"/>
<dbReference type="Gene3D" id="3.40.220.10">
    <property type="entry name" value="Leucine Aminopeptidase, subunit E, domain 1"/>
    <property type="match status" value="1"/>
</dbReference>
<evidence type="ECO:0000256" key="1">
    <source>
        <dbReference type="ARBA" id="ARBA00004123"/>
    </source>
</evidence>
<dbReference type="Bgee" id="ENSLOCG00000012978">
    <property type="expression patterns" value="Expressed in testis and 12 other cell types or tissues"/>
</dbReference>
<dbReference type="GeneID" id="102687816"/>
<reference evidence="10" key="2">
    <citation type="submission" date="2025-08" db="UniProtKB">
        <authorList>
            <consortium name="Ensembl"/>
        </authorList>
    </citation>
    <scope>IDENTIFICATION</scope>
</reference>
<dbReference type="Pfam" id="PF23251">
    <property type="entry name" value="KH_PARP14_4"/>
    <property type="match status" value="1"/>
</dbReference>
<evidence type="ECO:0000256" key="5">
    <source>
        <dbReference type="ARBA" id="ARBA00023242"/>
    </source>
</evidence>
<feature type="compositionally biased region" description="Polar residues" evidence="8">
    <location>
        <begin position="1085"/>
        <end position="1095"/>
    </location>
</feature>
<reference evidence="10" key="3">
    <citation type="submission" date="2025-09" db="UniProtKB">
        <authorList>
            <consortium name="Ensembl"/>
        </authorList>
    </citation>
    <scope>IDENTIFICATION</scope>
</reference>
<dbReference type="STRING" id="7918.ENSLOCP00000015981"/>
<dbReference type="GO" id="GO:0003950">
    <property type="term" value="F:NAD+ poly-ADP-ribosyltransferase activity"/>
    <property type="evidence" value="ECO:0000318"/>
    <property type="project" value="GO_Central"/>
</dbReference>